<dbReference type="EC" id="5.3.1.24" evidence="3 9"/>
<dbReference type="PANTHER" id="PTHR42894:SF1">
    <property type="entry name" value="N-(5'-PHOSPHORIBOSYL)ANTHRANILATE ISOMERASE"/>
    <property type="match status" value="1"/>
</dbReference>
<keyword evidence="5 9" id="KW-0028">Amino-acid biosynthesis</keyword>
<protein>
    <recommendedName>
        <fullName evidence="4 9">N-(5'-phosphoribosyl)anthranilate isomerase</fullName>
        <shortName evidence="9">PRAI</shortName>
        <ecNumber evidence="3 9">5.3.1.24</ecNumber>
    </recommendedName>
</protein>
<evidence type="ECO:0000256" key="3">
    <source>
        <dbReference type="ARBA" id="ARBA00012572"/>
    </source>
</evidence>
<evidence type="ECO:0000256" key="1">
    <source>
        <dbReference type="ARBA" id="ARBA00001164"/>
    </source>
</evidence>
<feature type="domain" description="N-(5'phosphoribosyl) anthranilate isomerase (PRAI)" evidence="10">
    <location>
        <begin position="4"/>
        <end position="199"/>
    </location>
</feature>
<dbReference type="GO" id="GO:0000162">
    <property type="term" value="P:L-tryptophan biosynthetic process"/>
    <property type="evidence" value="ECO:0007669"/>
    <property type="project" value="UniProtKB-UniRule"/>
</dbReference>
<dbReference type="SUPFAM" id="SSF51366">
    <property type="entry name" value="Ribulose-phoshate binding barrel"/>
    <property type="match status" value="1"/>
</dbReference>
<dbReference type="InterPro" id="IPR013785">
    <property type="entry name" value="Aldolase_TIM"/>
</dbReference>
<comment type="similarity">
    <text evidence="9">Belongs to the TrpF family.</text>
</comment>
<keyword evidence="8 9" id="KW-0413">Isomerase</keyword>
<evidence type="ECO:0000256" key="9">
    <source>
        <dbReference type="HAMAP-Rule" id="MF_00135"/>
    </source>
</evidence>
<comment type="caution">
    <text evidence="11">The sequence shown here is derived from an EMBL/GenBank/DDBJ whole genome shotgun (WGS) entry which is preliminary data.</text>
</comment>
<dbReference type="EMBL" id="JALJEJ010000008">
    <property type="protein sequence ID" value="MCJ8211099.1"/>
    <property type="molecule type" value="Genomic_DNA"/>
</dbReference>
<accession>A0A9X1XAB1</accession>
<keyword evidence="12" id="KW-1185">Reference proteome</keyword>
<gene>
    <name evidence="9" type="primary">trpF</name>
    <name evidence="11" type="ORF">MUY27_15375</name>
</gene>
<dbReference type="InterPro" id="IPR011060">
    <property type="entry name" value="RibuloseP-bd_barrel"/>
</dbReference>
<dbReference type="Gene3D" id="3.20.20.70">
    <property type="entry name" value="Aldolase class I"/>
    <property type="match status" value="1"/>
</dbReference>
<name>A0A9X1XAB1_9SPHI</name>
<proteinExistence type="inferred from homology"/>
<dbReference type="PANTHER" id="PTHR42894">
    <property type="entry name" value="N-(5'-PHOSPHORIBOSYL)ANTHRANILATE ISOMERASE"/>
    <property type="match status" value="1"/>
</dbReference>
<evidence type="ECO:0000313" key="12">
    <source>
        <dbReference type="Proteomes" id="UP001139450"/>
    </source>
</evidence>
<comment type="catalytic activity">
    <reaction evidence="1 9">
        <text>N-(5-phospho-beta-D-ribosyl)anthranilate = 1-(2-carboxyphenylamino)-1-deoxy-D-ribulose 5-phosphate</text>
        <dbReference type="Rhea" id="RHEA:21540"/>
        <dbReference type="ChEBI" id="CHEBI:18277"/>
        <dbReference type="ChEBI" id="CHEBI:58613"/>
        <dbReference type="EC" id="5.3.1.24"/>
    </reaction>
</comment>
<dbReference type="InterPro" id="IPR001240">
    <property type="entry name" value="PRAI_dom"/>
</dbReference>
<sequence length="211" mass="23766">MKIKVCGLKETENIKAVAALQPDYIGFIFYPRSPRYNPELSAEALKSLPLNIKKVGVFVNAGTEDVKEKIAQYGLDVVQLHGSESPEECAVLKSEAEVWKAFGVDENFDFANLEAYKGAVDYFLFDTKTKEHGGSGRIFDWNILENYRLDVPFFLSGGLSPENIKNVKELKHPQFFGVDLNSRFETEPGIKNTEQLKQAFAILKQTAEHEI</sequence>
<dbReference type="CDD" id="cd00405">
    <property type="entry name" value="PRAI"/>
    <property type="match status" value="1"/>
</dbReference>
<keyword evidence="6 9" id="KW-0822">Tryptophan biosynthesis</keyword>
<evidence type="ECO:0000256" key="5">
    <source>
        <dbReference type="ARBA" id="ARBA00022605"/>
    </source>
</evidence>
<evidence type="ECO:0000256" key="8">
    <source>
        <dbReference type="ARBA" id="ARBA00023235"/>
    </source>
</evidence>
<dbReference type="Pfam" id="PF00697">
    <property type="entry name" value="PRAI"/>
    <property type="match status" value="1"/>
</dbReference>
<dbReference type="HAMAP" id="MF_00135">
    <property type="entry name" value="PRAI"/>
    <property type="match status" value="1"/>
</dbReference>
<evidence type="ECO:0000256" key="4">
    <source>
        <dbReference type="ARBA" id="ARBA00022272"/>
    </source>
</evidence>
<dbReference type="InterPro" id="IPR044643">
    <property type="entry name" value="TrpF_fam"/>
</dbReference>
<keyword evidence="7 9" id="KW-0057">Aromatic amino acid biosynthesis</keyword>
<evidence type="ECO:0000256" key="7">
    <source>
        <dbReference type="ARBA" id="ARBA00023141"/>
    </source>
</evidence>
<dbReference type="RefSeq" id="WP_245131387.1">
    <property type="nucleotide sequence ID" value="NZ_JALJEJ010000008.1"/>
</dbReference>
<dbReference type="Proteomes" id="UP001139450">
    <property type="component" value="Unassembled WGS sequence"/>
</dbReference>
<evidence type="ECO:0000256" key="6">
    <source>
        <dbReference type="ARBA" id="ARBA00022822"/>
    </source>
</evidence>
<dbReference type="GO" id="GO:0004640">
    <property type="term" value="F:phosphoribosylanthranilate isomerase activity"/>
    <property type="evidence" value="ECO:0007669"/>
    <property type="project" value="UniProtKB-UniRule"/>
</dbReference>
<reference evidence="11" key="1">
    <citation type="submission" date="2022-04" db="EMBL/GenBank/DDBJ databases">
        <title>Mucilaginibacter sp. RS28 isolated from freshwater.</title>
        <authorList>
            <person name="Ko S.-R."/>
        </authorList>
    </citation>
    <scope>NUCLEOTIDE SEQUENCE</scope>
    <source>
        <strain evidence="11">RS28</strain>
    </source>
</reference>
<dbReference type="AlphaFoldDB" id="A0A9X1XAB1"/>
<evidence type="ECO:0000259" key="10">
    <source>
        <dbReference type="Pfam" id="PF00697"/>
    </source>
</evidence>
<evidence type="ECO:0000313" key="11">
    <source>
        <dbReference type="EMBL" id="MCJ8211099.1"/>
    </source>
</evidence>
<evidence type="ECO:0000256" key="2">
    <source>
        <dbReference type="ARBA" id="ARBA00004664"/>
    </source>
</evidence>
<organism evidence="11 12">
    <name type="scientific">Mucilaginibacter straminoryzae</name>
    <dbReference type="NCBI Taxonomy" id="2932774"/>
    <lineage>
        <taxon>Bacteria</taxon>
        <taxon>Pseudomonadati</taxon>
        <taxon>Bacteroidota</taxon>
        <taxon>Sphingobacteriia</taxon>
        <taxon>Sphingobacteriales</taxon>
        <taxon>Sphingobacteriaceae</taxon>
        <taxon>Mucilaginibacter</taxon>
    </lineage>
</organism>
<comment type="pathway">
    <text evidence="2 9">Amino-acid biosynthesis; L-tryptophan biosynthesis; L-tryptophan from chorismate: step 3/5.</text>
</comment>